<reference evidence="4" key="1">
    <citation type="journal article" date="2019" name="Int. J. Syst. Evol. Microbiol.">
        <title>The Global Catalogue of Microorganisms (GCM) 10K type strain sequencing project: providing services to taxonomists for standard genome sequencing and annotation.</title>
        <authorList>
            <consortium name="The Broad Institute Genomics Platform"/>
            <consortium name="The Broad Institute Genome Sequencing Center for Infectious Disease"/>
            <person name="Wu L."/>
            <person name="Ma J."/>
        </authorList>
    </citation>
    <scope>NUCLEOTIDE SEQUENCE [LARGE SCALE GENOMIC DNA]</scope>
    <source>
        <strain evidence="4">CGMCC 1.10759</strain>
    </source>
</reference>
<dbReference type="InterPro" id="IPR008794">
    <property type="entry name" value="Pro_racemase_fam"/>
</dbReference>
<proteinExistence type="inferred from homology"/>
<feature type="region of interest" description="Disordered" evidence="2">
    <location>
        <begin position="1"/>
        <end position="25"/>
    </location>
</feature>
<evidence type="ECO:0000256" key="2">
    <source>
        <dbReference type="SAM" id="MobiDB-lite"/>
    </source>
</evidence>
<keyword evidence="4" id="KW-1185">Reference proteome</keyword>
<protein>
    <submittedName>
        <fullName evidence="3">Proline racemase family protein</fullName>
    </submittedName>
</protein>
<evidence type="ECO:0000256" key="1">
    <source>
        <dbReference type="ARBA" id="ARBA00007529"/>
    </source>
</evidence>
<dbReference type="RefSeq" id="WP_380594332.1">
    <property type="nucleotide sequence ID" value="NZ_JBHSDU010000001.1"/>
</dbReference>
<evidence type="ECO:0000313" key="3">
    <source>
        <dbReference type="EMBL" id="MFC4307779.1"/>
    </source>
</evidence>
<gene>
    <name evidence="3" type="ORF">ACFPN2_01685</name>
</gene>
<sequence length="78" mass="8333">MGDLPSRHPPGPWGTRVHAGAGSCDRRFIPTPIGNTRATSSGPHSAIVPEVSGTAHITGRNELYLDPNDQLGRGFNFR</sequence>
<organism evidence="3 4">
    <name type="scientific">Steroidobacter flavus</name>
    <dbReference type="NCBI Taxonomy" id="1842136"/>
    <lineage>
        <taxon>Bacteria</taxon>
        <taxon>Pseudomonadati</taxon>
        <taxon>Pseudomonadota</taxon>
        <taxon>Gammaproteobacteria</taxon>
        <taxon>Steroidobacterales</taxon>
        <taxon>Steroidobacteraceae</taxon>
        <taxon>Steroidobacter</taxon>
    </lineage>
</organism>
<name>A0ABV8SMR7_9GAMM</name>
<dbReference type="EMBL" id="JBHSDU010000001">
    <property type="protein sequence ID" value="MFC4307779.1"/>
    <property type="molecule type" value="Genomic_DNA"/>
</dbReference>
<dbReference type="Pfam" id="PF05544">
    <property type="entry name" value="Pro_racemase"/>
    <property type="match status" value="1"/>
</dbReference>
<dbReference type="Gene3D" id="3.10.310.10">
    <property type="entry name" value="Diaminopimelate Epimerase, Chain A, domain 1"/>
    <property type="match status" value="1"/>
</dbReference>
<evidence type="ECO:0000313" key="4">
    <source>
        <dbReference type="Proteomes" id="UP001595904"/>
    </source>
</evidence>
<dbReference type="SUPFAM" id="SSF54506">
    <property type="entry name" value="Diaminopimelate epimerase-like"/>
    <property type="match status" value="1"/>
</dbReference>
<accession>A0ABV8SMR7</accession>
<dbReference type="Proteomes" id="UP001595904">
    <property type="component" value="Unassembled WGS sequence"/>
</dbReference>
<comment type="similarity">
    <text evidence="1">Belongs to the proline racemase family.</text>
</comment>
<comment type="caution">
    <text evidence="3">The sequence shown here is derived from an EMBL/GenBank/DDBJ whole genome shotgun (WGS) entry which is preliminary data.</text>
</comment>